<reference evidence="1" key="1">
    <citation type="journal article" date="2015" name="Nature">
        <title>Complex archaea that bridge the gap between prokaryotes and eukaryotes.</title>
        <authorList>
            <person name="Spang A."/>
            <person name="Saw J.H."/>
            <person name="Jorgensen S.L."/>
            <person name="Zaremba-Niedzwiedzka K."/>
            <person name="Martijn J."/>
            <person name="Lind A.E."/>
            <person name="van Eijk R."/>
            <person name="Schleper C."/>
            <person name="Guy L."/>
            <person name="Ettema T.J."/>
        </authorList>
    </citation>
    <scope>NUCLEOTIDE SEQUENCE</scope>
</reference>
<protein>
    <recommendedName>
        <fullName evidence="2">Terminase large subunit gp17-like C-terminal domain-containing protein</fullName>
    </recommendedName>
</protein>
<proteinExistence type="predicted"/>
<feature type="non-terminal residue" evidence="1">
    <location>
        <position position="384"/>
    </location>
</feature>
<sequence>DIVVIGYNSDDSIEKTEELKFKLTNSQLIYDLYGDIKTKWWSKEEFVVKIAGRYIKIHPRGSGQPVRGRIYHDERPGLILIDDLEKSKEVENPEIRREKKDWLYSDVLNCIDRRKKHTPGEDAPWEFLIMGTILHQDSLLINLHESDNWDSTLLEVCDDNFRSNVPHLLNDVECRALYKELKNDNQVDTWYREYRNLPVAKGEDAAFPDKFFLHYKEEDEKISRNHRVENVIIVDPSRTATATAAPTGIVAVGVDMDKNKIYVRDCISRRVYPEEMYQIIADTIRWTGARVLAVEVTGLHEFIIHPLKTFLRRLGIQVEFVSLQARHGKDERGKAARVRSLVDFYRQGIIWHNEKTCEALEQQLGAFPKAKDWSLMDPLGYIVE</sequence>
<dbReference type="EMBL" id="LAZR01057386">
    <property type="protein sequence ID" value="KKK72170.1"/>
    <property type="molecule type" value="Genomic_DNA"/>
</dbReference>
<accession>A0A0F8YEL8</accession>
<organism evidence="1">
    <name type="scientific">marine sediment metagenome</name>
    <dbReference type="NCBI Taxonomy" id="412755"/>
    <lineage>
        <taxon>unclassified sequences</taxon>
        <taxon>metagenomes</taxon>
        <taxon>ecological metagenomes</taxon>
    </lineage>
</organism>
<evidence type="ECO:0000313" key="1">
    <source>
        <dbReference type="EMBL" id="KKK72170.1"/>
    </source>
</evidence>
<comment type="caution">
    <text evidence="1">The sequence shown here is derived from an EMBL/GenBank/DDBJ whole genome shotgun (WGS) entry which is preliminary data.</text>
</comment>
<gene>
    <name evidence="1" type="ORF">LCGC14_2906570</name>
</gene>
<evidence type="ECO:0008006" key="2">
    <source>
        <dbReference type="Google" id="ProtNLM"/>
    </source>
</evidence>
<dbReference type="AlphaFoldDB" id="A0A0F8YEL8"/>
<name>A0A0F8YEL8_9ZZZZ</name>
<feature type="non-terminal residue" evidence="1">
    <location>
        <position position="1"/>
    </location>
</feature>